<feature type="transmembrane region" description="Helical" evidence="1">
    <location>
        <begin position="9"/>
        <end position="29"/>
    </location>
</feature>
<feature type="transmembrane region" description="Helical" evidence="1">
    <location>
        <begin position="122"/>
        <end position="143"/>
    </location>
</feature>
<dbReference type="Proteomes" id="UP001237011">
    <property type="component" value="Chromosome"/>
</dbReference>
<keyword evidence="3" id="KW-1185">Reference proteome</keyword>
<keyword evidence="1" id="KW-1133">Transmembrane helix</keyword>
<keyword evidence="1" id="KW-0812">Transmembrane</keyword>
<feature type="transmembrane region" description="Helical" evidence="1">
    <location>
        <begin position="62"/>
        <end position="83"/>
    </location>
</feature>
<accession>A0ABY9HAK5</accession>
<dbReference type="EMBL" id="CP132191">
    <property type="protein sequence ID" value="WLP85625.1"/>
    <property type="molecule type" value="Genomic_DNA"/>
</dbReference>
<keyword evidence="1" id="KW-0472">Membrane</keyword>
<dbReference type="Gene3D" id="1.10.1760.20">
    <property type="match status" value="1"/>
</dbReference>
<reference evidence="2" key="1">
    <citation type="submission" date="2023-08" db="EMBL/GenBank/DDBJ databases">
        <title>Complete genome sequence of Mycoplasma seminis 2200.</title>
        <authorList>
            <person name="Spergser J."/>
        </authorList>
    </citation>
    <scope>NUCLEOTIDE SEQUENCE [LARGE SCALE GENOMIC DNA]</scope>
    <source>
        <strain evidence="2">2200</strain>
    </source>
</reference>
<feature type="transmembrane region" description="Helical" evidence="1">
    <location>
        <begin position="89"/>
        <end position="110"/>
    </location>
</feature>
<gene>
    <name evidence="2" type="ORF">Q8852_00470</name>
</gene>
<evidence type="ECO:0000313" key="2">
    <source>
        <dbReference type="EMBL" id="WLP85625.1"/>
    </source>
</evidence>
<feature type="transmembrane region" description="Helical" evidence="1">
    <location>
        <begin position="35"/>
        <end position="55"/>
    </location>
</feature>
<name>A0ABY9HAK5_9MOLU</name>
<dbReference type="RefSeq" id="WP_305938055.1">
    <property type="nucleotide sequence ID" value="NZ_CP132191.1"/>
</dbReference>
<feature type="transmembrane region" description="Helical" evidence="1">
    <location>
        <begin position="155"/>
        <end position="183"/>
    </location>
</feature>
<evidence type="ECO:0000256" key="1">
    <source>
        <dbReference type="SAM" id="Phobius"/>
    </source>
</evidence>
<sequence length="201" mass="23727">MKQKKKAKLNVQTIVWLALYLAIIIMFTFTPYTGYITIGIISITTIPLIILIASIHLGYLGILWTSFNFGLWSYLGSIILHFPLFNNPLISFLPRVILGLVLCLFYWLLFKKWRFNIYSVGIYAFLIFTFNTLLVSIMVFIIIQFTTLENIPNPYAWFMLIWLNMIVEWGVLEVISLGLYPFLKWIWNKNQELIYNKINYE</sequence>
<proteinExistence type="predicted"/>
<evidence type="ECO:0000313" key="3">
    <source>
        <dbReference type="Proteomes" id="UP001237011"/>
    </source>
</evidence>
<organism evidence="2 3">
    <name type="scientific">Mycoplasma seminis</name>
    <dbReference type="NCBI Taxonomy" id="512749"/>
    <lineage>
        <taxon>Bacteria</taxon>
        <taxon>Bacillati</taxon>
        <taxon>Mycoplasmatota</taxon>
        <taxon>Mollicutes</taxon>
        <taxon>Mycoplasmataceae</taxon>
        <taxon>Mycoplasma</taxon>
    </lineage>
</organism>
<protein>
    <recommendedName>
        <fullName evidence="4">ECF transporter S component</fullName>
    </recommendedName>
</protein>
<evidence type="ECO:0008006" key="4">
    <source>
        <dbReference type="Google" id="ProtNLM"/>
    </source>
</evidence>